<organism evidence="1">
    <name type="scientific">Vannella robusta</name>
    <dbReference type="NCBI Taxonomy" id="1487602"/>
    <lineage>
        <taxon>Eukaryota</taxon>
        <taxon>Amoebozoa</taxon>
        <taxon>Discosea</taxon>
        <taxon>Flabellinia</taxon>
        <taxon>Vannellidae</taxon>
        <taxon>Vannella</taxon>
    </lineage>
</organism>
<evidence type="ECO:0000313" key="1">
    <source>
        <dbReference type="EMBL" id="CAE2207134.1"/>
    </source>
</evidence>
<dbReference type="EMBL" id="HBKP01005253">
    <property type="protein sequence ID" value="CAE2207134.1"/>
    <property type="molecule type" value="Transcribed_RNA"/>
</dbReference>
<proteinExistence type="predicted"/>
<dbReference type="AlphaFoldDB" id="A0A7S4M823"/>
<sequence length="319" mass="36247">MASKKCACGCDAFWTRVSSLVGLGDVSPIATECTLCNTVYCSKCSGAKYPPFVEYRNEKASLRADAYLGHDACEKIEEVALVDECWEPTEVADGFCNTCWKTTPHLFTMLCHFCSRCLMIHSTSHVTSNCYKHTGTHEMPLDKDANVCYRLLIRFNEVIDAIEVFPALYPGKWSCCGKVCNHDHPQCPYYDEDYLNERVAGRHSQEHGTNISDIGCLSVEHECLDLYAALPPSSSTEESTNFFAYRSWSRSFHIPKDKWTTICANEDNFNHKQYGLREGLNFKKPFNYASFPISEDLPPRFSTLPCYTLRQAHYDDWGS</sequence>
<protein>
    <submittedName>
        <fullName evidence="1">Uncharacterized protein</fullName>
    </submittedName>
</protein>
<gene>
    <name evidence="1" type="ORF">VSP0166_LOCUS3745</name>
</gene>
<reference evidence="1" key="1">
    <citation type="submission" date="2021-01" db="EMBL/GenBank/DDBJ databases">
        <authorList>
            <person name="Corre E."/>
            <person name="Pelletier E."/>
            <person name="Niang G."/>
            <person name="Scheremetjew M."/>
            <person name="Finn R."/>
            <person name="Kale V."/>
            <person name="Holt S."/>
            <person name="Cochrane G."/>
            <person name="Meng A."/>
            <person name="Brown T."/>
            <person name="Cohen L."/>
        </authorList>
    </citation>
    <scope>NUCLEOTIDE SEQUENCE</scope>
    <source>
        <strain evidence="1">DIVA3 518/3/11/1/6</strain>
    </source>
</reference>
<name>A0A7S4M823_9EUKA</name>
<accession>A0A7S4M823</accession>